<evidence type="ECO:0000256" key="1">
    <source>
        <dbReference type="SAM" id="MobiDB-lite"/>
    </source>
</evidence>
<proteinExistence type="predicted"/>
<dbReference type="PANTHER" id="PTHR35862:SF3">
    <property type="entry name" value="FELS-2 PROPHAGE PROTEIN"/>
    <property type="match status" value="1"/>
</dbReference>
<dbReference type="PANTHER" id="PTHR35862">
    <property type="entry name" value="FELS-2 PROPHAGE PROTEIN"/>
    <property type="match status" value="1"/>
</dbReference>
<dbReference type="RefSeq" id="WP_175206593.1">
    <property type="nucleotide sequence ID" value="NZ_CADILG010000009.1"/>
</dbReference>
<evidence type="ECO:0000313" key="3">
    <source>
        <dbReference type="Proteomes" id="UP000494117"/>
    </source>
</evidence>
<dbReference type="Proteomes" id="UP000494117">
    <property type="component" value="Unassembled WGS sequence"/>
</dbReference>
<dbReference type="EMBL" id="CADILG010000009">
    <property type="protein sequence ID" value="CAB3850380.1"/>
    <property type="molecule type" value="Genomic_DNA"/>
</dbReference>
<dbReference type="SUPFAM" id="SSF69279">
    <property type="entry name" value="Phage tail proteins"/>
    <property type="match status" value="1"/>
</dbReference>
<dbReference type="AlphaFoldDB" id="A0A6S7CX13"/>
<name>A0A6S7CX13_9BURK</name>
<organism evidence="2 3">
    <name type="scientific">Achromobacter anxifer</name>
    <dbReference type="NCBI Taxonomy" id="1287737"/>
    <lineage>
        <taxon>Bacteria</taxon>
        <taxon>Pseudomonadati</taxon>
        <taxon>Pseudomonadota</taxon>
        <taxon>Betaproteobacteria</taxon>
        <taxon>Burkholderiales</taxon>
        <taxon>Alcaligenaceae</taxon>
        <taxon>Achromobacter</taxon>
    </lineage>
</organism>
<protein>
    <recommendedName>
        <fullName evidence="4">Phage late control D family protein</fullName>
    </recommendedName>
</protein>
<sequence length="369" mass="40565">MFAAHSAESAATTQQPEAYRYPRPIWRVLVGGQDVTGKVAPRLQSLTITECRSDQADQLDLVLDDHDGRLELPARGVSVRVLLGWESTGLVDKGTFEVDEVEFSGPPDVITLRARSADMKSALRTRSARSFHGTTIKAIVETIAKAHGLTAVVGTFGNTKVQHIDQTDESDLAFLNRIGKRYDAVATVKDKRLLFLPIEHGKTASGKDMPTITLSRRDGDRIRFHIADRDSYTGVRASWQDKGKAKRRHVLAGVIGNAKRLRQLYASEADALEAARAEWARIRRGMATFEMDLAYGRPDLSPQTKIRLPSIKAPLNEYTWLNVKLVHQLDGNGLTTKLEAETAEAADARAEDEAQSGGGLPTVDIEDAD</sequence>
<evidence type="ECO:0008006" key="4">
    <source>
        <dbReference type="Google" id="ProtNLM"/>
    </source>
</evidence>
<keyword evidence="3" id="KW-1185">Reference proteome</keyword>
<dbReference type="InterPro" id="IPR052726">
    <property type="entry name" value="Phage_Baseplate_Hub"/>
</dbReference>
<accession>A0A6S7CX13</accession>
<dbReference type="Pfam" id="PF05954">
    <property type="entry name" value="Phage_GPD"/>
    <property type="match status" value="1"/>
</dbReference>
<reference evidence="2 3" key="1">
    <citation type="submission" date="2020-04" db="EMBL/GenBank/DDBJ databases">
        <authorList>
            <person name="De Canck E."/>
        </authorList>
    </citation>
    <scope>NUCLEOTIDE SEQUENCE [LARGE SCALE GENOMIC DNA]</scope>
    <source>
        <strain evidence="2 3">LMG 26858</strain>
    </source>
</reference>
<gene>
    <name evidence="2" type="ORF">LMG26858_01676</name>
</gene>
<feature type="region of interest" description="Disordered" evidence="1">
    <location>
        <begin position="343"/>
        <end position="369"/>
    </location>
</feature>
<evidence type="ECO:0000313" key="2">
    <source>
        <dbReference type="EMBL" id="CAB3850380.1"/>
    </source>
</evidence>